<accession>F7T9F2</accession>
<organism evidence="1 2">
    <name type="scientific">Achromobacter insuavis AXX-A</name>
    <dbReference type="NCBI Taxonomy" id="1003200"/>
    <lineage>
        <taxon>Bacteria</taxon>
        <taxon>Pseudomonadati</taxon>
        <taxon>Pseudomonadota</taxon>
        <taxon>Betaproteobacteria</taxon>
        <taxon>Burkholderiales</taxon>
        <taxon>Alcaligenaceae</taxon>
        <taxon>Achromobacter</taxon>
    </lineage>
</organism>
<protein>
    <recommendedName>
        <fullName evidence="3">Phage protein</fullName>
    </recommendedName>
</protein>
<gene>
    <name evidence="1" type="ORF">AXXA_27990</name>
</gene>
<dbReference type="NCBIfam" id="NF045672">
    <property type="entry name" value="MCP_gp7_epsi_15"/>
    <property type="match status" value="1"/>
</dbReference>
<dbReference type="OrthoDB" id="1630256at2"/>
<sequence>MATLPKAGAVTLLDFAKSIDPDGKTATVVELLNQTNEILTDMMWLEGNQPTGHRSTIRTGLPTSVWRQLYQGVPASKSTRAQVDDTCGMLETRAEVDKDIAELNGNTSEFRLSEAQAFLESMNQTMASSLFYGDQSINPERITGLAPRFSLKSAPNGGNIIDAGGTGADNTSIWLVVWGKNTAHGIFPKGSKAGLIHEDMGLIDAFDSNNNRFRAYADHWQWKSGLTLRDWRYVVRIANVKISDLVNQTGTQAPTAATAIMKLMLRAMARIPAMGMGTPVFYANRTVKEMLSIAALDKSQNALAIEAATNQFGTVAPGSVGNGTLRFFGTPVRTVDQILSTEAQVV</sequence>
<comment type="caution">
    <text evidence="1">The sequence shown here is derived from an EMBL/GenBank/DDBJ whole genome shotgun (WGS) entry which is preliminary data.</text>
</comment>
<dbReference type="InterPro" id="IPR048813">
    <property type="entry name" value="GP7-like"/>
</dbReference>
<dbReference type="HOGENOM" id="CLU_841637_0_0_4"/>
<dbReference type="PATRIC" id="fig|1003200.3.peg.5530"/>
<dbReference type="RefSeq" id="WP_006395586.1">
    <property type="nucleotide sequence ID" value="NZ_GL982453.1"/>
</dbReference>
<evidence type="ECO:0000313" key="2">
    <source>
        <dbReference type="Proteomes" id="UP000004853"/>
    </source>
</evidence>
<dbReference type="eggNOG" id="ENOG502Z83C">
    <property type="taxonomic scope" value="Bacteria"/>
</dbReference>
<evidence type="ECO:0000313" key="1">
    <source>
        <dbReference type="EMBL" id="EGP43112.1"/>
    </source>
</evidence>
<proteinExistence type="predicted"/>
<reference evidence="1 2" key="1">
    <citation type="submission" date="2011-06" db="EMBL/GenBank/DDBJ databases">
        <authorList>
            <person name="Bador J."/>
            <person name="Amoureux L."/>
            <person name="Neuwirth C."/>
        </authorList>
    </citation>
    <scope>NUCLEOTIDE SEQUENCE [LARGE SCALE GENOMIC DNA]</scope>
    <source>
        <strain evidence="1 2">AXX-A</strain>
    </source>
</reference>
<evidence type="ECO:0008006" key="3">
    <source>
        <dbReference type="Google" id="ProtNLM"/>
    </source>
</evidence>
<dbReference type="Pfam" id="PF20911">
    <property type="entry name" value="GP7"/>
    <property type="match status" value="1"/>
</dbReference>
<name>F7T9F2_9BURK</name>
<dbReference type="Proteomes" id="UP000004853">
    <property type="component" value="Unassembled WGS sequence"/>
</dbReference>
<dbReference type="AlphaFoldDB" id="F7T9F2"/>
<dbReference type="EMBL" id="AFRQ01000133">
    <property type="protein sequence ID" value="EGP43112.1"/>
    <property type="molecule type" value="Genomic_DNA"/>
</dbReference>